<protein>
    <submittedName>
        <fullName evidence="1">Addiction module antitoxin</fullName>
    </submittedName>
</protein>
<dbReference type="AlphaFoldDB" id="A0A2W4VWD5"/>
<dbReference type="InterPro" id="IPR035093">
    <property type="entry name" value="RelE/ParE_toxin_dom_sf"/>
</dbReference>
<dbReference type="EMBL" id="QBML01000033">
    <property type="protein sequence ID" value="PZO37164.1"/>
    <property type="molecule type" value="Genomic_DNA"/>
</dbReference>
<name>A0A2W4VWD5_9CYAN</name>
<sequence>MSSNSIEIFLTSRFKKDLSQLAKRYRSIRKDLEPLIEQLKLGEVLGNQISGLNNQVFKVRLKNSNIQKGKSAGYRVIYYVKTETSVVLVTIYSKSDTSDIENNVIEKIIKEFVEE</sequence>
<organism evidence="1 2">
    <name type="scientific">Pseudanabaena frigida</name>
    <dbReference type="NCBI Taxonomy" id="945775"/>
    <lineage>
        <taxon>Bacteria</taxon>
        <taxon>Bacillati</taxon>
        <taxon>Cyanobacteriota</taxon>
        <taxon>Cyanophyceae</taxon>
        <taxon>Pseudanabaenales</taxon>
        <taxon>Pseudanabaenaceae</taxon>
        <taxon>Pseudanabaena</taxon>
    </lineage>
</organism>
<evidence type="ECO:0000313" key="1">
    <source>
        <dbReference type="EMBL" id="PZO37164.1"/>
    </source>
</evidence>
<comment type="caution">
    <text evidence="1">The sequence shown here is derived from an EMBL/GenBank/DDBJ whole genome shotgun (WGS) entry which is preliminary data.</text>
</comment>
<evidence type="ECO:0000313" key="2">
    <source>
        <dbReference type="Proteomes" id="UP000249467"/>
    </source>
</evidence>
<accession>A0A2W4VWD5</accession>
<proteinExistence type="predicted"/>
<dbReference type="Proteomes" id="UP000249467">
    <property type="component" value="Unassembled WGS sequence"/>
</dbReference>
<dbReference type="Gene3D" id="3.30.2310.20">
    <property type="entry name" value="RelE-like"/>
    <property type="match status" value="1"/>
</dbReference>
<dbReference type="InterPro" id="IPR009387">
    <property type="entry name" value="HigB-2"/>
</dbReference>
<reference evidence="1 2" key="2">
    <citation type="submission" date="2018-06" db="EMBL/GenBank/DDBJ databases">
        <title>Metagenomic assembly of (sub)arctic Cyanobacteria and their associated microbiome from non-axenic cultures.</title>
        <authorList>
            <person name="Baurain D."/>
        </authorList>
    </citation>
    <scope>NUCLEOTIDE SEQUENCE [LARGE SCALE GENOMIC DNA]</scope>
    <source>
        <strain evidence="1">ULC066bin1</strain>
    </source>
</reference>
<gene>
    <name evidence="1" type="ORF">DCF19_19370</name>
</gene>
<dbReference type="Pfam" id="PF06296">
    <property type="entry name" value="RelE"/>
    <property type="match status" value="1"/>
</dbReference>
<reference evidence="1 2" key="1">
    <citation type="submission" date="2018-04" db="EMBL/GenBank/DDBJ databases">
        <authorList>
            <person name="Go L.Y."/>
            <person name="Mitchell J.A."/>
        </authorList>
    </citation>
    <scope>NUCLEOTIDE SEQUENCE [LARGE SCALE GENOMIC DNA]</scope>
    <source>
        <strain evidence="1">ULC066bin1</strain>
    </source>
</reference>